<dbReference type="InterPro" id="IPR036390">
    <property type="entry name" value="WH_DNA-bd_sf"/>
</dbReference>
<sequence>MSRIATEIRTFCKVRGVRCPAKKLMVAEFLQKRKEYICAGNLYLALRNSNVKISYAAIYESLTWLTINGFVECLAGKGSIGNENRFRVKPK</sequence>
<dbReference type="GO" id="GO:0003700">
    <property type="term" value="F:DNA-binding transcription factor activity"/>
    <property type="evidence" value="ECO:0007669"/>
    <property type="project" value="InterPro"/>
</dbReference>
<protein>
    <recommendedName>
        <fullName evidence="3">Transcriptional repressor</fullName>
    </recommendedName>
</protein>
<keyword evidence="2" id="KW-1185">Reference proteome</keyword>
<dbReference type="RefSeq" id="WP_115829811.1">
    <property type="nucleotide sequence ID" value="NZ_QNUL01000003.1"/>
</dbReference>
<dbReference type="Proteomes" id="UP000256373">
    <property type="component" value="Unassembled WGS sequence"/>
</dbReference>
<dbReference type="OrthoDB" id="960626at2"/>
<dbReference type="Gene3D" id="1.10.10.10">
    <property type="entry name" value="Winged helix-like DNA-binding domain superfamily/Winged helix DNA-binding domain"/>
    <property type="match status" value="1"/>
</dbReference>
<accession>A0A3D8YF45</accession>
<dbReference type="EMBL" id="QNUL01000003">
    <property type="protein sequence ID" value="REA63223.1"/>
    <property type="molecule type" value="Genomic_DNA"/>
</dbReference>
<evidence type="ECO:0000313" key="2">
    <source>
        <dbReference type="Proteomes" id="UP000256373"/>
    </source>
</evidence>
<reference evidence="1 2" key="1">
    <citation type="submission" date="2018-07" db="EMBL/GenBank/DDBJ databases">
        <title>Dyadobacter roseus sp. nov., isolated from rose rhizosphere soil.</title>
        <authorList>
            <person name="Chen L."/>
        </authorList>
    </citation>
    <scope>NUCLEOTIDE SEQUENCE [LARGE SCALE GENOMIC DNA]</scope>
    <source>
        <strain evidence="1 2">RS19</strain>
    </source>
</reference>
<evidence type="ECO:0000313" key="1">
    <source>
        <dbReference type="EMBL" id="REA63223.1"/>
    </source>
</evidence>
<dbReference type="InterPro" id="IPR036388">
    <property type="entry name" value="WH-like_DNA-bd_sf"/>
</dbReference>
<organism evidence="1 2">
    <name type="scientific">Dyadobacter luteus</name>
    <dbReference type="NCBI Taxonomy" id="2259619"/>
    <lineage>
        <taxon>Bacteria</taxon>
        <taxon>Pseudomonadati</taxon>
        <taxon>Bacteroidota</taxon>
        <taxon>Cytophagia</taxon>
        <taxon>Cytophagales</taxon>
        <taxon>Spirosomataceae</taxon>
        <taxon>Dyadobacter</taxon>
    </lineage>
</organism>
<dbReference type="InterPro" id="IPR002481">
    <property type="entry name" value="FUR"/>
</dbReference>
<evidence type="ECO:0008006" key="3">
    <source>
        <dbReference type="Google" id="ProtNLM"/>
    </source>
</evidence>
<comment type="caution">
    <text evidence="1">The sequence shown here is derived from an EMBL/GenBank/DDBJ whole genome shotgun (WGS) entry which is preliminary data.</text>
</comment>
<proteinExistence type="predicted"/>
<dbReference type="Pfam" id="PF01475">
    <property type="entry name" value="FUR"/>
    <property type="match status" value="1"/>
</dbReference>
<name>A0A3D8YF45_9BACT</name>
<dbReference type="AlphaFoldDB" id="A0A3D8YF45"/>
<gene>
    <name evidence="1" type="ORF">DSL64_06305</name>
</gene>
<dbReference type="SUPFAM" id="SSF46785">
    <property type="entry name" value="Winged helix' DNA-binding domain"/>
    <property type="match status" value="1"/>
</dbReference>